<dbReference type="EMBL" id="BMMD01000012">
    <property type="protein sequence ID" value="GGJ83483.1"/>
    <property type="molecule type" value="Genomic_DNA"/>
</dbReference>
<gene>
    <name evidence="1" type="ORF">GCM10011372_22300</name>
</gene>
<comment type="caution">
    <text evidence="1">The sequence shown here is derived from an EMBL/GenBank/DDBJ whole genome shotgun (WGS) entry which is preliminary data.</text>
</comment>
<dbReference type="AlphaFoldDB" id="A0A917USW2"/>
<reference evidence="1" key="1">
    <citation type="journal article" date="2014" name="Int. J. Syst. Evol. Microbiol.">
        <title>Complete genome sequence of Corynebacterium casei LMG S-19264T (=DSM 44701T), isolated from a smear-ripened cheese.</title>
        <authorList>
            <consortium name="US DOE Joint Genome Institute (JGI-PGF)"/>
            <person name="Walter F."/>
            <person name="Albersmeier A."/>
            <person name="Kalinowski J."/>
            <person name="Ruckert C."/>
        </authorList>
    </citation>
    <scope>NUCLEOTIDE SEQUENCE</scope>
    <source>
        <strain evidence="1">CGMCC 1.8984</strain>
    </source>
</reference>
<sequence length="69" mass="7900">MWRFTMPIWKKRHLSSERDPVGLAVGPAHDDIVAIELRPVRRDVLAHRVRTARAMDAGRHVPGERPQPS</sequence>
<organism evidence="1 2">
    <name type="scientific">Agromyces bauzanensis</name>
    <dbReference type="NCBI Taxonomy" id="1308924"/>
    <lineage>
        <taxon>Bacteria</taxon>
        <taxon>Bacillati</taxon>
        <taxon>Actinomycetota</taxon>
        <taxon>Actinomycetes</taxon>
        <taxon>Micrococcales</taxon>
        <taxon>Microbacteriaceae</taxon>
        <taxon>Agromyces</taxon>
    </lineage>
</organism>
<evidence type="ECO:0000313" key="1">
    <source>
        <dbReference type="EMBL" id="GGJ83483.1"/>
    </source>
</evidence>
<keyword evidence="2" id="KW-1185">Reference proteome</keyword>
<protein>
    <submittedName>
        <fullName evidence="1">Uncharacterized protein</fullName>
    </submittedName>
</protein>
<evidence type="ECO:0000313" key="2">
    <source>
        <dbReference type="Proteomes" id="UP000636956"/>
    </source>
</evidence>
<accession>A0A917USW2</accession>
<proteinExistence type="predicted"/>
<name>A0A917USW2_9MICO</name>
<reference evidence="1" key="2">
    <citation type="submission" date="2020-09" db="EMBL/GenBank/DDBJ databases">
        <authorList>
            <person name="Sun Q."/>
            <person name="Zhou Y."/>
        </authorList>
    </citation>
    <scope>NUCLEOTIDE SEQUENCE</scope>
    <source>
        <strain evidence="1">CGMCC 1.8984</strain>
    </source>
</reference>
<dbReference type="Proteomes" id="UP000636956">
    <property type="component" value="Unassembled WGS sequence"/>
</dbReference>